<dbReference type="InterPro" id="IPR050309">
    <property type="entry name" value="Type-B_Carboxylest/Lipase"/>
</dbReference>
<reference evidence="5 6" key="1">
    <citation type="journal article" date="2011" name="Genome Biol.">
        <title>Comparative genome sequence analysis underscores mycoparasitism as the ancestral life style of Trichoderma.</title>
        <authorList>
            <person name="Kubicek C.P."/>
            <person name="Herrera-Estrella A."/>
            <person name="Seidl-Seiboth V."/>
            <person name="Martinez D.A."/>
            <person name="Druzhinina I.S."/>
            <person name="Thon M."/>
            <person name="Zeilinger S."/>
            <person name="Casas-Flores S."/>
            <person name="Horwitz B.A."/>
            <person name="Mukherjee P.K."/>
            <person name="Mukherjee M."/>
            <person name="Kredics L."/>
            <person name="Alcaraz L.D."/>
            <person name="Aerts A."/>
            <person name="Antal Z."/>
            <person name="Atanasova L."/>
            <person name="Cervantes-Badillo M.G."/>
            <person name="Challacombe J."/>
            <person name="Chertkov O."/>
            <person name="McCluskey K."/>
            <person name="Coulpier F."/>
            <person name="Deshpande N."/>
            <person name="von Doehren H."/>
            <person name="Ebbole D.J."/>
            <person name="Esquivel-Naranjo E.U."/>
            <person name="Fekete E."/>
            <person name="Flipphi M."/>
            <person name="Glaser F."/>
            <person name="Gomez-Rodriguez E.Y."/>
            <person name="Gruber S."/>
            <person name="Han C."/>
            <person name="Henrissat B."/>
            <person name="Hermosa R."/>
            <person name="Hernandez-Onate M."/>
            <person name="Karaffa L."/>
            <person name="Kosti I."/>
            <person name="Le Crom S."/>
            <person name="Lindquist E."/>
            <person name="Lucas S."/>
            <person name="Luebeck M."/>
            <person name="Luebeck P.S."/>
            <person name="Margeot A."/>
            <person name="Metz B."/>
            <person name="Misra M."/>
            <person name="Nevalainen H."/>
            <person name="Omann M."/>
            <person name="Packer N."/>
            <person name="Perrone G."/>
            <person name="Uresti-Rivera E.E."/>
            <person name="Salamov A."/>
            <person name="Schmoll M."/>
            <person name="Seiboth B."/>
            <person name="Shapiro H."/>
            <person name="Sukno S."/>
            <person name="Tamayo-Ramos J.A."/>
            <person name="Tisch D."/>
            <person name="Wiest A."/>
            <person name="Wilkinson H.H."/>
            <person name="Zhang M."/>
            <person name="Coutinho P.M."/>
            <person name="Kenerley C.M."/>
            <person name="Monte E."/>
            <person name="Baker S.E."/>
            <person name="Grigoriev I.V."/>
        </authorList>
    </citation>
    <scope>NUCLEOTIDE SEQUENCE [LARGE SCALE GENOMIC DNA]</scope>
    <source>
        <strain evidence="6">Gv29-8 / FGSC 10586</strain>
    </source>
</reference>
<organism evidence="5 6">
    <name type="scientific">Hypocrea virens (strain Gv29-8 / FGSC 10586)</name>
    <name type="common">Gliocladium virens</name>
    <name type="synonym">Trichoderma virens</name>
    <dbReference type="NCBI Taxonomy" id="413071"/>
    <lineage>
        <taxon>Eukaryota</taxon>
        <taxon>Fungi</taxon>
        <taxon>Dikarya</taxon>
        <taxon>Ascomycota</taxon>
        <taxon>Pezizomycotina</taxon>
        <taxon>Sordariomycetes</taxon>
        <taxon>Hypocreomycetidae</taxon>
        <taxon>Hypocreales</taxon>
        <taxon>Hypocreaceae</taxon>
        <taxon>Trichoderma</taxon>
    </lineage>
</organism>
<gene>
    <name evidence="5" type="ORF">TRIVIDRAFT_225834</name>
</gene>
<keyword evidence="2 3" id="KW-0378">Hydrolase</keyword>
<dbReference type="EC" id="3.1.1.-" evidence="3"/>
<evidence type="ECO:0000313" key="6">
    <source>
        <dbReference type="Proteomes" id="UP000007115"/>
    </source>
</evidence>
<comment type="similarity">
    <text evidence="1 3">Belongs to the type-B carboxylesterase/lipase family.</text>
</comment>
<dbReference type="InterPro" id="IPR019826">
    <property type="entry name" value="Carboxylesterase_B_AS"/>
</dbReference>
<dbReference type="PROSITE" id="PS00122">
    <property type="entry name" value="CARBOXYLESTERASE_B_1"/>
    <property type="match status" value="1"/>
</dbReference>
<dbReference type="SUPFAM" id="SSF53474">
    <property type="entry name" value="alpha/beta-Hydrolases"/>
    <property type="match status" value="1"/>
</dbReference>
<dbReference type="AlphaFoldDB" id="G9N4K5"/>
<dbReference type="eggNOG" id="KOG4389">
    <property type="taxonomic scope" value="Eukaryota"/>
</dbReference>
<sequence>MRTADILLLSTLALAASANKPSMPTVDLGYQVHRAISYNETIRSYNFTNIPYAEPPVGDLRWRAPIPPRGVKKAIQDGSVGKICPQMSPNWTINAVQFATAWATNQLESYNFTEADYIANNTPIIIDKRTTEDCLVLDVVVPKAVFEKKSKGKKAPVIVWIYGGGWVTGTKESFGTPNRIIAASQADGSDGIVWVAMNYRVGSFGFLAGPTLQKDGTANAGLYDQRLALQWVQQNIAKFGGDPDNVTVMGESAGAGSILFHLLSHGGKQKQPVPFKRAIVQSIPLTVSVDPAQQEAGFQKFLSILNVTCLEEARKLPSSTLIAANIQQIGAEPWFHFAFYPSVDGIYIPAPPAKMLVEGSYAKGIPLLSSHTAYEGTIFTDPRTTDNETLFAEMLKGLYPLIGEKDLDYVMNTLYPAVYDGSHPYTSGVERNILMASEMYFATGQQTLLQATVKDGTDVYAYEFSAPPALHGSDLVYTFYDGDAGVDPQVATIIQHAIAGFAKYGKPDSGPLGFTFPRYGKVPTTVNLNINSSVIISDPTLNNRTLWLAPKSWF</sequence>
<dbReference type="OrthoDB" id="408631at2759"/>
<evidence type="ECO:0000313" key="5">
    <source>
        <dbReference type="EMBL" id="EHK18530.1"/>
    </source>
</evidence>
<dbReference type="GeneID" id="25791979"/>
<dbReference type="HOGENOM" id="CLU_006586_10_5_1"/>
<dbReference type="InParanoid" id="G9N4K5"/>
<dbReference type="Gene3D" id="3.40.50.1820">
    <property type="entry name" value="alpha/beta hydrolase"/>
    <property type="match status" value="1"/>
</dbReference>
<dbReference type="EMBL" id="ABDF02000086">
    <property type="protein sequence ID" value="EHK18530.1"/>
    <property type="molecule type" value="Genomic_DNA"/>
</dbReference>
<dbReference type="InterPro" id="IPR002018">
    <property type="entry name" value="CarbesteraseB"/>
</dbReference>
<comment type="caution">
    <text evidence="5">The sequence shown here is derived from an EMBL/GenBank/DDBJ whole genome shotgun (WGS) entry which is preliminary data.</text>
</comment>
<dbReference type="STRING" id="413071.G9N4K5"/>
<dbReference type="Pfam" id="PF00135">
    <property type="entry name" value="COesterase"/>
    <property type="match status" value="1"/>
</dbReference>
<evidence type="ECO:0000256" key="2">
    <source>
        <dbReference type="ARBA" id="ARBA00022801"/>
    </source>
</evidence>
<feature type="chain" id="PRO_5005133234" description="Carboxylic ester hydrolase" evidence="3">
    <location>
        <begin position="19"/>
        <end position="554"/>
    </location>
</feature>
<accession>G9N4K5</accession>
<keyword evidence="6" id="KW-1185">Reference proteome</keyword>
<protein>
    <recommendedName>
        <fullName evidence="3">Carboxylic ester hydrolase</fullName>
        <ecNumber evidence="3">3.1.1.-</ecNumber>
    </recommendedName>
</protein>
<feature type="domain" description="Carboxylesterase type B" evidence="4">
    <location>
        <begin position="41"/>
        <end position="520"/>
    </location>
</feature>
<keyword evidence="3" id="KW-0732">Signal</keyword>
<proteinExistence type="inferred from homology"/>
<dbReference type="Proteomes" id="UP000007115">
    <property type="component" value="Unassembled WGS sequence"/>
</dbReference>
<dbReference type="InterPro" id="IPR029058">
    <property type="entry name" value="AB_hydrolase_fold"/>
</dbReference>
<dbReference type="GO" id="GO:0016787">
    <property type="term" value="F:hydrolase activity"/>
    <property type="evidence" value="ECO:0007669"/>
    <property type="project" value="UniProtKB-KW"/>
</dbReference>
<evidence type="ECO:0000256" key="3">
    <source>
        <dbReference type="RuleBase" id="RU361235"/>
    </source>
</evidence>
<dbReference type="OMA" id="ITTDQSW"/>
<dbReference type="ESTHER" id="hypvg-g9n4k5">
    <property type="family name" value="Fungal_carboxylesterase_lipase"/>
</dbReference>
<dbReference type="PANTHER" id="PTHR11559">
    <property type="entry name" value="CARBOXYLESTERASE"/>
    <property type="match status" value="1"/>
</dbReference>
<dbReference type="VEuPathDB" id="FungiDB:TRIVIDRAFT_225834"/>
<name>G9N4K5_HYPVG</name>
<evidence type="ECO:0000259" key="4">
    <source>
        <dbReference type="Pfam" id="PF00135"/>
    </source>
</evidence>
<evidence type="ECO:0000256" key="1">
    <source>
        <dbReference type="ARBA" id="ARBA00005964"/>
    </source>
</evidence>
<dbReference type="RefSeq" id="XP_013952727.1">
    <property type="nucleotide sequence ID" value="XM_014097252.1"/>
</dbReference>
<feature type="signal peptide" evidence="3">
    <location>
        <begin position="1"/>
        <end position="18"/>
    </location>
</feature>